<feature type="compositionally biased region" description="Acidic residues" evidence="1">
    <location>
        <begin position="257"/>
        <end position="269"/>
    </location>
</feature>
<dbReference type="Pfam" id="PF24864">
    <property type="entry name" value="DUF7730"/>
    <property type="match status" value="1"/>
</dbReference>
<evidence type="ECO:0000259" key="2">
    <source>
        <dbReference type="Pfam" id="PF24864"/>
    </source>
</evidence>
<name>A0A443I304_BYSSP</name>
<feature type="region of interest" description="Disordered" evidence="1">
    <location>
        <begin position="257"/>
        <end position="290"/>
    </location>
</feature>
<dbReference type="InterPro" id="IPR038883">
    <property type="entry name" value="AN11006-like"/>
</dbReference>
<reference evidence="3 4" key="1">
    <citation type="journal article" date="2018" name="Front. Microbiol.">
        <title>Genomic and genetic insights into a cosmopolitan fungus, Paecilomyces variotii (Eurotiales).</title>
        <authorList>
            <person name="Urquhart A.S."/>
            <person name="Mondo S.J."/>
            <person name="Makela M.R."/>
            <person name="Hane J.K."/>
            <person name="Wiebenga A."/>
            <person name="He G."/>
            <person name="Mihaltcheva S."/>
            <person name="Pangilinan J."/>
            <person name="Lipzen A."/>
            <person name="Barry K."/>
            <person name="de Vries R.P."/>
            <person name="Grigoriev I.V."/>
            <person name="Idnurm A."/>
        </authorList>
    </citation>
    <scope>NUCLEOTIDE SEQUENCE [LARGE SCALE GENOMIC DNA]</scope>
    <source>
        <strain evidence="3 4">CBS 101075</strain>
    </source>
</reference>
<dbReference type="RefSeq" id="XP_028488108.1">
    <property type="nucleotide sequence ID" value="XM_028630044.1"/>
</dbReference>
<dbReference type="PANTHER" id="PTHR42085:SF2">
    <property type="entry name" value="F-BOX DOMAIN-CONTAINING PROTEIN"/>
    <property type="match status" value="1"/>
</dbReference>
<dbReference type="GeneID" id="39599321"/>
<dbReference type="OrthoDB" id="5372935at2759"/>
<dbReference type="PANTHER" id="PTHR42085">
    <property type="entry name" value="F-BOX DOMAIN-CONTAINING PROTEIN"/>
    <property type="match status" value="1"/>
</dbReference>
<gene>
    <name evidence="3" type="ORF">C8Q69DRAFT_459029</name>
</gene>
<dbReference type="AlphaFoldDB" id="A0A443I304"/>
<dbReference type="EMBL" id="RCNU01000002">
    <property type="protein sequence ID" value="RWQ98463.1"/>
    <property type="molecule type" value="Genomic_DNA"/>
</dbReference>
<dbReference type="VEuPathDB" id="FungiDB:C8Q69DRAFT_459029"/>
<evidence type="ECO:0000313" key="4">
    <source>
        <dbReference type="Proteomes" id="UP000283841"/>
    </source>
</evidence>
<feature type="region of interest" description="Disordered" evidence="1">
    <location>
        <begin position="8"/>
        <end position="29"/>
    </location>
</feature>
<sequence length="290" mass="33352">MAATLEEAMERVSLQGSNGRARRKKGEPSPPFRFFDLPSEIRLRIYHLVLFTPRNRTVSRRSTRWFPTRSNGNVGSSARGKAVAPASQRISLFLTSRRMHDEAAHYFYSVQTFRIFPVQDYNRMPTIRALSPRYRAMISTVELILGSSWTAPPKSWAVNKGLGLQDMVTMRMLKVFIQCDPSHPAFEGFRISRDYYTNFAGNLLRQILQSLPSVSEVEFDGWPSVDKHGPLMNRLLLEVRLERKKIHWGPERGWSDFDDGYEDEEEEASASDLDPDHLMRGMHSGRLVET</sequence>
<evidence type="ECO:0000313" key="3">
    <source>
        <dbReference type="EMBL" id="RWQ98463.1"/>
    </source>
</evidence>
<protein>
    <recommendedName>
        <fullName evidence="2">DUF7730 domain-containing protein</fullName>
    </recommendedName>
</protein>
<feature type="domain" description="DUF7730" evidence="2">
    <location>
        <begin position="34"/>
        <end position="143"/>
    </location>
</feature>
<organism evidence="3 4">
    <name type="scientific">Byssochlamys spectabilis</name>
    <name type="common">Paecilomyces variotii</name>
    <dbReference type="NCBI Taxonomy" id="264951"/>
    <lineage>
        <taxon>Eukaryota</taxon>
        <taxon>Fungi</taxon>
        <taxon>Dikarya</taxon>
        <taxon>Ascomycota</taxon>
        <taxon>Pezizomycotina</taxon>
        <taxon>Eurotiomycetes</taxon>
        <taxon>Eurotiomycetidae</taxon>
        <taxon>Eurotiales</taxon>
        <taxon>Thermoascaceae</taxon>
        <taxon>Paecilomyces</taxon>
    </lineage>
</organism>
<accession>A0A443I304</accession>
<evidence type="ECO:0000256" key="1">
    <source>
        <dbReference type="SAM" id="MobiDB-lite"/>
    </source>
</evidence>
<dbReference type="Proteomes" id="UP000283841">
    <property type="component" value="Unassembled WGS sequence"/>
</dbReference>
<comment type="caution">
    <text evidence="3">The sequence shown here is derived from an EMBL/GenBank/DDBJ whole genome shotgun (WGS) entry which is preliminary data.</text>
</comment>
<dbReference type="InterPro" id="IPR056632">
    <property type="entry name" value="DUF7730"/>
</dbReference>
<keyword evidence="4" id="KW-1185">Reference proteome</keyword>
<proteinExistence type="predicted"/>